<keyword evidence="2" id="KW-0808">Transferase</keyword>
<dbReference type="AlphaFoldDB" id="A0A8H2LGP2"/>
<gene>
    <name evidence="2" type="ORF">ES676_00420</name>
</gene>
<keyword evidence="3" id="KW-1185">Reference proteome</keyword>
<dbReference type="Pfam" id="PF00535">
    <property type="entry name" value="Glycos_transf_2"/>
    <property type="match status" value="1"/>
</dbReference>
<dbReference type="EMBL" id="VSKM01000001">
    <property type="protein sequence ID" value="TYB80167.1"/>
    <property type="molecule type" value="Genomic_DNA"/>
</dbReference>
<dbReference type="GO" id="GO:0016740">
    <property type="term" value="F:transferase activity"/>
    <property type="evidence" value="ECO:0007669"/>
    <property type="project" value="UniProtKB-KW"/>
</dbReference>
<organism evidence="2 3">
    <name type="scientific">Bizionia saleffrena</name>
    <dbReference type="NCBI Taxonomy" id="291189"/>
    <lineage>
        <taxon>Bacteria</taxon>
        <taxon>Pseudomonadati</taxon>
        <taxon>Bacteroidota</taxon>
        <taxon>Flavobacteriia</taxon>
        <taxon>Flavobacteriales</taxon>
        <taxon>Flavobacteriaceae</taxon>
        <taxon>Bizionia</taxon>
    </lineage>
</organism>
<dbReference type="InterPro" id="IPR029044">
    <property type="entry name" value="Nucleotide-diphossugar_trans"/>
</dbReference>
<dbReference type="Gene3D" id="3.90.550.10">
    <property type="entry name" value="Spore Coat Polysaccharide Biosynthesis Protein SpsA, Chain A"/>
    <property type="match status" value="1"/>
</dbReference>
<protein>
    <submittedName>
        <fullName evidence="2">Glycosyltransferase family 2 protein</fullName>
    </submittedName>
</protein>
<dbReference type="Proteomes" id="UP000323324">
    <property type="component" value="Unassembled WGS sequence"/>
</dbReference>
<name>A0A8H2LGP2_9FLAO</name>
<dbReference type="CDD" id="cd00761">
    <property type="entry name" value="Glyco_tranf_GTA_type"/>
    <property type="match status" value="1"/>
</dbReference>
<feature type="domain" description="Glycosyltransferase 2-like" evidence="1">
    <location>
        <begin position="43"/>
        <end position="168"/>
    </location>
</feature>
<evidence type="ECO:0000259" key="1">
    <source>
        <dbReference type="Pfam" id="PF00535"/>
    </source>
</evidence>
<evidence type="ECO:0000313" key="3">
    <source>
        <dbReference type="Proteomes" id="UP000323324"/>
    </source>
</evidence>
<proteinExistence type="predicted"/>
<accession>A0A8H2LGP2</accession>
<dbReference type="InterPro" id="IPR001173">
    <property type="entry name" value="Glyco_trans_2-like"/>
</dbReference>
<reference evidence="2 3" key="1">
    <citation type="submission" date="2019-08" db="EMBL/GenBank/DDBJ databases">
        <title>Genomes of Antarctic Bizionia species.</title>
        <authorList>
            <person name="Bowman J.P."/>
        </authorList>
    </citation>
    <scope>NUCLEOTIDE SEQUENCE [LARGE SCALE GENOMIC DNA]</scope>
    <source>
        <strain evidence="2 3">HFD</strain>
    </source>
</reference>
<dbReference type="RefSeq" id="WP_148368059.1">
    <property type="nucleotide sequence ID" value="NZ_VSKM01000001.1"/>
</dbReference>
<sequence length="340" mass="39270">MRKGDNKSKNIKIGVTSCEHRVIIPLYVPVEEGYYKQSFDIFKMCLSSVRKTSVSKIKVSVVSNGSSANINSKLLDFQNDGLIDELIIERENIGKINSVLKVLRSTEERFITITDADVLFLNNWEKEVMSIFKEFPDAAAVSPLPVFRTQNHYTSSILFDYFFSNKLKFSKVKNPDALTLFAKSIGWSYLDDKWKDCIMTIESKNGTKAVVGCNHCVVTYKREIFNGIPSNNSKYKLGGDSEGLYLDIPAQYFGGYRLATYDNFAYHLGNTIETWMLKDFNNLINEEKKDHFTQSLFLKKSIVRHFFKNIIFKKIISRKAIRKIYYRKKGLKQSKLIDFF</sequence>
<dbReference type="SUPFAM" id="SSF53448">
    <property type="entry name" value="Nucleotide-diphospho-sugar transferases"/>
    <property type="match status" value="1"/>
</dbReference>
<comment type="caution">
    <text evidence="2">The sequence shown here is derived from an EMBL/GenBank/DDBJ whole genome shotgun (WGS) entry which is preliminary data.</text>
</comment>
<evidence type="ECO:0000313" key="2">
    <source>
        <dbReference type="EMBL" id="TYB80167.1"/>
    </source>
</evidence>